<evidence type="ECO:0000313" key="10">
    <source>
        <dbReference type="EMBL" id="KYQ72754.1"/>
    </source>
</evidence>
<dbReference type="InterPro" id="IPR020846">
    <property type="entry name" value="MFS_dom"/>
</dbReference>
<comment type="caution">
    <text evidence="10">The sequence shown here is derived from an EMBL/GenBank/DDBJ whole genome shotgun (WGS) entry which is preliminary data.</text>
</comment>
<evidence type="ECO:0000256" key="2">
    <source>
        <dbReference type="ARBA" id="ARBA00022448"/>
    </source>
</evidence>
<keyword evidence="5" id="KW-0769">Symport</keyword>
<evidence type="ECO:0000259" key="9">
    <source>
        <dbReference type="PROSITE" id="PS50850"/>
    </source>
</evidence>
<keyword evidence="3" id="KW-1003">Cell membrane</keyword>
<feature type="transmembrane region" description="Helical" evidence="8">
    <location>
        <begin position="398"/>
        <end position="416"/>
    </location>
</feature>
<organism evidence="10 11">
    <name type="scientific">Acinetobacter pragensis</name>
    <dbReference type="NCBI Taxonomy" id="1806892"/>
    <lineage>
        <taxon>Bacteria</taxon>
        <taxon>Pseudomonadati</taxon>
        <taxon>Pseudomonadota</taxon>
        <taxon>Gammaproteobacteria</taxon>
        <taxon>Moraxellales</taxon>
        <taxon>Moraxellaceae</taxon>
        <taxon>Acinetobacter</taxon>
    </lineage>
</organism>
<evidence type="ECO:0000313" key="11">
    <source>
        <dbReference type="Proteomes" id="UP000076276"/>
    </source>
</evidence>
<evidence type="ECO:0000256" key="4">
    <source>
        <dbReference type="ARBA" id="ARBA00022692"/>
    </source>
</evidence>
<evidence type="ECO:0000256" key="3">
    <source>
        <dbReference type="ARBA" id="ARBA00022475"/>
    </source>
</evidence>
<dbReference type="STRING" id="1806892.AZH43_07820"/>
<keyword evidence="6 8" id="KW-1133">Transmembrane helix</keyword>
<evidence type="ECO:0000256" key="8">
    <source>
        <dbReference type="SAM" id="Phobius"/>
    </source>
</evidence>
<feature type="transmembrane region" description="Helical" evidence="8">
    <location>
        <begin position="307"/>
        <end position="325"/>
    </location>
</feature>
<dbReference type="RefSeq" id="WP_067667069.1">
    <property type="nucleotide sequence ID" value="NZ_CBCSIK010000008.1"/>
</dbReference>
<sequence>MSTVIESKENALKRVAAASFIGNFVEWFDYATYGFLATVIAVVFFPSNDPAVALMSVYAIFALSFIVRPFGGIFWGYIGDKYGRKQALSWSIMIMTLATMCIALLPNYASIGIFAPTLLLALRMIQGFSASGEYAGASSFLAEYAPKGKKGLFTSLVPASTAAGLLLGSLMAGAMFALMSESFLHEYGWRIPFLLAAPLGLIGRYIRLKLEDTPEFLTHQKASSKETFPLKALFTDYRQPLFKAFAVGSLNATAFYLIFSYMPNYLSTELDVNKTQSFISSSISLAFYIVIVFMMGKYSDQIGRNKMLVMACLGFIVLTFPLFYLLSNSSFIGILIIQLIFCTLLAMNDGSLPAYLTELFPVHVRYTGFAFSFNTANALLGGTVPLVATWLIHITGNTLSPAFILIVIAVFSISSLKKIRKIKLVAV</sequence>
<dbReference type="PROSITE" id="PS50850">
    <property type="entry name" value="MFS"/>
    <property type="match status" value="1"/>
</dbReference>
<accession>A0A151Y3Y7</accession>
<dbReference type="Gene3D" id="1.20.1250.20">
    <property type="entry name" value="MFS general substrate transporter like domains"/>
    <property type="match status" value="2"/>
</dbReference>
<keyword evidence="11" id="KW-1185">Reference proteome</keyword>
<feature type="transmembrane region" description="Helical" evidence="8">
    <location>
        <begin position="51"/>
        <end position="75"/>
    </location>
</feature>
<dbReference type="InterPro" id="IPR011701">
    <property type="entry name" value="MFS"/>
</dbReference>
<dbReference type="SUPFAM" id="SSF103473">
    <property type="entry name" value="MFS general substrate transporter"/>
    <property type="match status" value="1"/>
</dbReference>
<name>A0A151Y3Y7_9GAMM</name>
<dbReference type="InterPro" id="IPR051084">
    <property type="entry name" value="H+-coupled_symporters"/>
</dbReference>
<feature type="transmembrane region" description="Helical" evidence="8">
    <location>
        <begin position="241"/>
        <end position="258"/>
    </location>
</feature>
<evidence type="ECO:0000256" key="6">
    <source>
        <dbReference type="ARBA" id="ARBA00022989"/>
    </source>
</evidence>
<dbReference type="Proteomes" id="UP000076276">
    <property type="component" value="Unassembled WGS sequence"/>
</dbReference>
<feature type="transmembrane region" description="Helical" evidence="8">
    <location>
        <begin position="278"/>
        <end position="295"/>
    </location>
</feature>
<feature type="transmembrane region" description="Helical" evidence="8">
    <location>
        <begin position="331"/>
        <end position="348"/>
    </location>
</feature>
<dbReference type="GO" id="GO:0005886">
    <property type="term" value="C:plasma membrane"/>
    <property type="evidence" value="ECO:0007669"/>
    <property type="project" value="UniProtKB-SubCell"/>
</dbReference>
<reference evidence="10 11" key="1">
    <citation type="submission" date="2016-03" db="EMBL/GenBank/DDBJ databases">
        <title>Acinetobacter genomospecies 28 strain ANC 4149.</title>
        <authorList>
            <person name="Radolfova-Krizova L."/>
            <person name="Nemec A."/>
        </authorList>
    </citation>
    <scope>NUCLEOTIDE SEQUENCE [LARGE SCALE GENOMIC DNA]</scope>
    <source>
        <strain evidence="10 11">ANC 4149</strain>
    </source>
</reference>
<dbReference type="Pfam" id="PF07690">
    <property type="entry name" value="MFS_1"/>
    <property type="match status" value="1"/>
</dbReference>
<dbReference type="FunFam" id="1.20.1250.20:FF:000001">
    <property type="entry name" value="Dicarboxylate MFS transporter"/>
    <property type="match status" value="1"/>
</dbReference>
<feature type="transmembrane region" description="Helical" evidence="8">
    <location>
        <begin position="87"/>
        <end position="105"/>
    </location>
</feature>
<evidence type="ECO:0000256" key="5">
    <source>
        <dbReference type="ARBA" id="ARBA00022847"/>
    </source>
</evidence>
<feature type="transmembrane region" description="Helical" evidence="8">
    <location>
        <begin position="27"/>
        <end position="45"/>
    </location>
</feature>
<dbReference type="AlphaFoldDB" id="A0A151Y3Y7"/>
<dbReference type="PANTHER" id="PTHR43528">
    <property type="entry name" value="ALPHA-KETOGLUTARATE PERMEASE"/>
    <property type="match status" value="1"/>
</dbReference>
<protein>
    <submittedName>
        <fullName evidence="10">MFS transporter</fullName>
    </submittedName>
</protein>
<proteinExistence type="predicted"/>
<evidence type="ECO:0000256" key="1">
    <source>
        <dbReference type="ARBA" id="ARBA00004651"/>
    </source>
</evidence>
<dbReference type="GO" id="GO:0015293">
    <property type="term" value="F:symporter activity"/>
    <property type="evidence" value="ECO:0007669"/>
    <property type="project" value="UniProtKB-KW"/>
</dbReference>
<feature type="transmembrane region" description="Helical" evidence="8">
    <location>
        <begin position="151"/>
        <end position="175"/>
    </location>
</feature>
<dbReference type="EMBL" id="LUAW01000013">
    <property type="protein sequence ID" value="KYQ72754.1"/>
    <property type="molecule type" value="Genomic_DNA"/>
</dbReference>
<comment type="subcellular location">
    <subcellularLocation>
        <location evidence="1">Cell membrane</location>
        <topology evidence="1">Multi-pass membrane protein</topology>
    </subcellularLocation>
</comment>
<keyword evidence="2" id="KW-0813">Transport</keyword>
<keyword evidence="7 8" id="KW-0472">Membrane</keyword>
<dbReference type="InterPro" id="IPR036259">
    <property type="entry name" value="MFS_trans_sf"/>
</dbReference>
<evidence type="ECO:0000256" key="7">
    <source>
        <dbReference type="ARBA" id="ARBA00023136"/>
    </source>
</evidence>
<dbReference type="OrthoDB" id="3690818at2"/>
<gene>
    <name evidence="10" type="ORF">AZH43_07820</name>
</gene>
<keyword evidence="4 8" id="KW-0812">Transmembrane</keyword>
<feature type="transmembrane region" description="Helical" evidence="8">
    <location>
        <begin position="369"/>
        <end position="392"/>
    </location>
</feature>
<feature type="domain" description="Major facilitator superfamily (MFS) profile" evidence="9">
    <location>
        <begin position="15"/>
        <end position="420"/>
    </location>
</feature>
<dbReference type="PANTHER" id="PTHR43528:SF1">
    <property type="entry name" value="ALPHA-KETOGLUTARATE PERMEASE"/>
    <property type="match status" value="1"/>
</dbReference>